<feature type="compositionally biased region" description="Basic and acidic residues" evidence="1">
    <location>
        <begin position="71"/>
        <end position="97"/>
    </location>
</feature>
<comment type="caution">
    <text evidence="2">The sequence shown here is derived from an EMBL/GenBank/DDBJ whole genome shotgun (WGS) entry which is preliminary data.</text>
</comment>
<keyword evidence="3" id="KW-1185">Reference proteome</keyword>
<dbReference type="EMBL" id="VFQE01000001">
    <property type="protein sequence ID" value="TQN41192.1"/>
    <property type="molecule type" value="Genomic_DNA"/>
</dbReference>
<dbReference type="Proteomes" id="UP000319865">
    <property type="component" value="Unassembled WGS sequence"/>
</dbReference>
<gene>
    <name evidence="2" type="ORF">FHU33_0552</name>
</gene>
<name>A0A543PAT4_9ACTN</name>
<organism evidence="2 3">
    <name type="scientific">Blastococcus colisei</name>
    <dbReference type="NCBI Taxonomy" id="1564162"/>
    <lineage>
        <taxon>Bacteria</taxon>
        <taxon>Bacillati</taxon>
        <taxon>Actinomycetota</taxon>
        <taxon>Actinomycetes</taxon>
        <taxon>Geodermatophilales</taxon>
        <taxon>Geodermatophilaceae</taxon>
        <taxon>Blastococcus</taxon>
    </lineage>
</organism>
<accession>A0A543PAT4</accession>
<sequence>MGDLFTRSSRGRPGEGYGSRMSMMPPPFSADPSDEGIPAADPGAGAPPPAPGYGEESGEPDVLLPEDGPSDDARVTERDETTFRTPDPREVGPDDER</sequence>
<dbReference type="AlphaFoldDB" id="A0A543PAT4"/>
<evidence type="ECO:0000313" key="3">
    <source>
        <dbReference type="Proteomes" id="UP000319865"/>
    </source>
</evidence>
<evidence type="ECO:0000313" key="2">
    <source>
        <dbReference type="EMBL" id="TQN41192.1"/>
    </source>
</evidence>
<protein>
    <submittedName>
        <fullName evidence="2">Uncharacterized protein</fullName>
    </submittedName>
</protein>
<evidence type="ECO:0000256" key="1">
    <source>
        <dbReference type="SAM" id="MobiDB-lite"/>
    </source>
</evidence>
<reference evidence="2 3" key="1">
    <citation type="submission" date="2019-06" db="EMBL/GenBank/DDBJ databases">
        <title>Sequencing the genomes of 1000 actinobacteria strains.</title>
        <authorList>
            <person name="Klenk H.-P."/>
        </authorList>
    </citation>
    <scope>NUCLEOTIDE SEQUENCE [LARGE SCALE GENOMIC DNA]</scope>
    <source>
        <strain evidence="2 3">DSM 46837</strain>
    </source>
</reference>
<proteinExistence type="predicted"/>
<feature type="compositionally biased region" description="Low complexity" evidence="1">
    <location>
        <begin position="35"/>
        <end position="44"/>
    </location>
</feature>
<feature type="region of interest" description="Disordered" evidence="1">
    <location>
        <begin position="1"/>
        <end position="97"/>
    </location>
</feature>